<dbReference type="GO" id="GO:0005737">
    <property type="term" value="C:cytoplasm"/>
    <property type="evidence" value="ECO:0007669"/>
    <property type="project" value="UniProtKB-SubCell"/>
</dbReference>
<keyword evidence="11" id="KW-1185">Reference proteome</keyword>
<dbReference type="NCBIfam" id="NF000832">
    <property type="entry name" value="PRK00070.3-2"/>
    <property type="match status" value="1"/>
</dbReference>
<dbReference type="EMBL" id="CP063989">
    <property type="protein sequence ID" value="QPL04948.1"/>
    <property type="molecule type" value="Genomic_DNA"/>
</dbReference>
<comment type="function">
    <text evidence="8">Transfers the 4'-phosphopantetheine moiety from coenzyme A to a Ser of acyl-carrier-protein.</text>
</comment>
<feature type="binding site" evidence="8">
    <location>
        <position position="51"/>
    </location>
    <ligand>
        <name>Mg(2+)</name>
        <dbReference type="ChEBI" id="CHEBI:18420"/>
    </ligand>
</feature>
<sequence>MLIAVGTDLVDVARLAESLARCPALARRLLTPREREATRTDSLAARVAAKEAVLKALGSALQETGRETPAGWRMTDIEVVSSPGTPPRLVLSGVAEHTARSLGIARWHLSLSHDAGLALAFVVAEGT</sequence>
<dbReference type="AlphaFoldDB" id="A0A7T0LKE4"/>
<evidence type="ECO:0000313" key="10">
    <source>
        <dbReference type="EMBL" id="QPL04948.1"/>
    </source>
</evidence>
<dbReference type="SUPFAM" id="SSF56214">
    <property type="entry name" value="4'-phosphopantetheinyl transferase"/>
    <property type="match status" value="1"/>
</dbReference>
<evidence type="ECO:0000256" key="3">
    <source>
        <dbReference type="ARBA" id="ARBA00022723"/>
    </source>
</evidence>
<organism evidence="10 11">
    <name type="scientific">Actinomyces respiraculi</name>
    <dbReference type="NCBI Taxonomy" id="2744574"/>
    <lineage>
        <taxon>Bacteria</taxon>
        <taxon>Bacillati</taxon>
        <taxon>Actinomycetota</taxon>
        <taxon>Actinomycetes</taxon>
        <taxon>Actinomycetales</taxon>
        <taxon>Actinomycetaceae</taxon>
        <taxon>Actinomyces</taxon>
    </lineage>
</organism>
<keyword evidence="6 8" id="KW-0443">Lipid metabolism</keyword>
<dbReference type="KEGG" id="arep:ID810_09395"/>
<keyword evidence="1 8" id="KW-0444">Lipid biosynthesis</keyword>
<comment type="similarity">
    <text evidence="8">Belongs to the P-Pant transferase superfamily. AcpS family.</text>
</comment>
<feature type="domain" description="4'-phosphopantetheinyl transferase" evidence="9">
    <location>
        <begin position="4"/>
        <end position="95"/>
    </location>
</feature>
<evidence type="ECO:0000256" key="2">
    <source>
        <dbReference type="ARBA" id="ARBA00022679"/>
    </source>
</evidence>
<dbReference type="Proteomes" id="UP000594637">
    <property type="component" value="Chromosome"/>
</dbReference>
<evidence type="ECO:0000256" key="7">
    <source>
        <dbReference type="ARBA" id="ARBA00023160"/>
    </source>
</evidence>
<dbReference type="InterPro" id="IPR008278">
    <property type="entry name" value="4-PPantetheinyl_Trfase_dom"/>
</dbReference>
<dbReference type="EC" id="2.7.8.7" evidence="8"/>
<proteinExistence type="inferred from homology"/>
<evidence type="ECO:0000256" key="8">
    <source>
        <dbReference type="HAMAP-Rule" id="MF_00101"/>
    </source>
</evidence>
<comment type="subcellular location">
    <subcellularLocation>
        <location evidence="8">Cytoplasm</location>
    </subcellularLocation>
</comment>
<dbReference type="NCBIfam" id="TIGR00556">
    <property type="entry name" value="pantethn_trn"/>
    <property type="match status" value="1"/>
</dbReference>
<dbReference type="InterPro" id="IPR002582">
    <property type="entry name" value="ACPS"/>
</dbReference>
<evidence type="ECO:0000313" key="11">
    <source>
        <dbReference type="Proteomes" id="UP000594637"/>
    </source>
</evidence>
<dbReference type="GO" id="GO:0008897">
    <property type="term" value="F:holo-[acyl-carrier-protein] synthase activity"/>
    <property type="evidence" value="ECO:0007669"/>
    <property type="project" value="UniProtKB-UniRule"/>
</dbReference>
<dbReference type="HAMAP" id="MF_00101">
    <property type="entry name" value="AcpS"/>
    <property type="match status" value="1"/>
</dbReference>
<dbReference type="InterPro" id="IPR004568">
    <property type="entry name" value="Ppantetheine-prot_Trfase_dom"/>
</dbReference>
<protein>
    <recommendedName>
        <fullName evidence="8">Holo-[acyl-carrier-protein] synthase</fullName>
        <shortName evidence="8">Holo-ACP synthase</shortName>
        <ecNumber evidence="8">2.7.8.7</ecNumber>
    </recommendedName>
    <alternativeName>
        <fullName evidence="8">4'-phosphopantetheinyl transferase AcpS</fullName>
    </alternativeName>
</protein>
<evidence type="ECO:0000259" key="9">
    <source>
        <dbReference type="Pfam" id="PF01648"/>
    </source>
</evidence>
<reference evidence="10 11" key="1">
    <citation type="submission" date="2020-11" db="EMBL/GenBank/DDBJ databases">
        <title>Actinomyces sp. ZJ750.</title>
        <authorList>
            <person name="Zhou J."/>
        </authorList>
    </citation>
    <scope>NUCLEOTIDE SEQUENCE [LARGE SCALE GENOMIC DNA]</scope>
    <source>
        <strain evidence="10 11">ZJ750</strain>
    </source>
</reference>
<dbReference type="InterPro" id="IPR037143">
    <property type="entry name" value="4-PPantetheinyl_Trfase_dom_sf"/>
</dbReference>
<keyword evidence="7 8" id="KW-0275">Fatty acid biosynthesis</keyword>
<evidence type="ECO:0000256" key="6">
    <source>
        <dbReference type="ARBA" id="ARBA00023098"/>
    </source>
</evidence>
<comment type="catalytic activity">
    <reaction evidence="8">
        <text>apo-[ACP] + CoA = holo-[ACP] + adenosine 3',5'-bisphosphate + H(+)</text>
        <dbReference type="Rhea" id="RHEA:12068"/>
        <dbReference type="Rhea" id="RHEA-COMP:9685"/>
        <dbReference type="Rhea" id="RHEA-COMP:9690"/>
        <dbReference type="ChEBI" id="CHEBI:15378"/>
        <dbReference type="ChEBI" id="CHEBI:29999"/>
        <dbReference type="ChEBI" id="CHEBI:57287"/>
        <dbReference type="ChEBI" id="CHEBI:58343"/>
        <dbReference type="ChEBI" id="CHEBI:64479"/>
        <dbReference type="EC" id="2.7.8.7"/>
    </reaction>
</comment>
<evidence type="ECO:0000256" key="4">
    <source>
        <dbReference type="ARBA" id="ARBA00022832"/>
    </source>
</evidence>
<feature type="binding site" evidence="8">
    <location>
        <position position="8"/>
    </location>
    <ligand>
        <name>Mg(2+)</name>
        <dbReference type="ChEBI" id="CHEBI:18420"/>
    </ligand>
</feature>
<dbReference type="Pfam" id="PF01648">
    <property type="entry name" value="ACPS"/>
    <property type="match status" value="1"/>
</dbReference>
<name>A0A7T0LKE4_9ACTO</name>
<keyword evidence="5 8" id="KW-0460">Magnesium</keyword>
<gene>
    <name evidence="8" type="primary">acpS</name>
    <name evidence="10" type="ORF">ID810_09395</name>
</gene>
<keyword evidence="3 8" id="KW-0479">Metal-binding</keyword>
<keyword evidence="4 8" id="KW-0276">Fatty acid metabolism</keyword>
<accession>A0A7T0LKE4</accession>
<comment type="cofactor">
    <cofactor evidence="8">
        <name>Mg(2+)</name>
        <dbReference type="ChEBI" id="CHEBI:18420"/>
    </cofactor>
</comment>
<keyword evidence="8" id="KW-0963">Cytoplasm</keyword>
<dbReference type="Gene3D" id="3.90.470.20">
    <property type="entry name" value="4'-phosphopantetheinyl transferase domain"/>
    <property type="match status" value="1"/>
</dbReference>
<evidence type="ECO:0000256" key="1">
    <source>
        <dbReference type="ARBA" id="ARBA00022516"/>
    </source>
</evidence>
<evidence type="ECO:0000256" key="5">
    <source>
        <dbReference type="ARBA" id="ARBA00022842"/>
    </source>
</evidence>
<dbReference type="GO" id="GO:0000287">
    <property type="term" value="F:magnesium ion binding"/>
    <property type="evidence" value="ECO:0007669"/>
    <property type="project" value="UniProtKB-UniRule"/>
</dbReference>
<dbReference type="GO" id="GO:0006633">
    <property type="term" value="P:fatty acid biosynthetic process"/>
    <property type="evidence" value="ECO:0007669"/>
    <property type="project" value="UniProtKB-UniRule"/>
</dbReference>
<dbReference type="RefSeq" id="WP_166856010.1">
    <property type="nucleotide sequence ID" value="NZ_CP063989.1"/>
</dbReference>
<keyword evidence="2 8" id="KW-0808">Transferase</keyword>